<feature type="transmembrane region" description="Helical" evidence="1">
    <location>
        <begin position="15"/>
        <end position="39"/>
    </location>
</feature>
<evidence type="ECO:0000313" key="2">
    <source>
        <dbReference type="EMBL" id="GIY76062.1"/>
    </source>
</evidence>
<dbReference type="Proteomes" id="UP001054837">
    <property type="component" value="Unassembled WGS sequence"/>
</dbReference>
<evidence type="ECO:0000256" key="1">
    <source>
        <dbReference type="SAM" id="Phobius"/>
    </source>
</evidence>
<dbReference type="AlphaFoldDB" id="A0AAV4W0C9"/>
<dbReference type="EMBL" id="BPLQ01013947">
    <property type="protein sequence ID" value="GIY76062.1"/>
    <property type="molecule type" value="Genomic_DNA"/>
</dbReference>
<name>A0AAV4W0C9_9ARAC</name>
<comment type="caution">
    <text evidence="2">The sequence shown here is derived from an EMBL/GenBank/DDBJ whole genome shotgun (WGS) entry which is preliminary data.</text>
</comment>
<keyword evidence="3" id="KW-1185">Reference proteome</keyword>
<keyword evidence="1" id="KW-0812">Transmembrane</keyword>
<organism evidence="2 3">
    <name type="scientific">Caerostris darwini</name>
    <dbReference type="NCBI Taxonomy" id="1538125"/>
    <lineage>
        <taxon>Eukaryota</taxon>
        <taxon>Metazoa</taxon>
        <taxon>Ecdysozoa</taxon>
        <taxon>Arthropoda</taxon>
        <taxon>Chelicerata</taxon>
        <taxon>Arachnida</taxon>
        <taxon>Araneae</taxon>
        <taxon>Araneomorphae</taxon>
        <taxon>Entelegynae</taxon>
        <taxon>Araneoidea</taxon>
        <taxon>Araneidae</taxon>
        <taxon>Caerostris</taxon>
    </lineage>
</organism>
<sequence length="118" mass="12480">MCSESSSFKNPVAKVYVGLSLVGGLVAILALTSGGNSVVSEMQLLKQALLPCSERIAGRSSNIIRAFILLSDGIRDSNLTVTGWGMFTVNKALMLTIGGMVITYSFLLFQLNGNTSTT</sequence>
<accession>A0AAV4W0C9</accession>
<gene>
    <name evidence="2" type="primary">AVEN_153932_1</name>
    <name evidence="2" type="ORF">CDAR_301311</name>
</gene>
<keyword evidence="1" id="KW-1133">Transmembrane helix</keyword>
<keyword evidence="1" id="KW-0472">Membrane</keyword>
<feature type="transmembrane region" description="Helical" evidence="1">
    <location>
        <begin position="92"/>
        <end position="111"/>
    </location>
</feature>
<reference evidence="2 3" key="1">
    <citation type="submission" date="2021-06" db="EMBL/GenBank/DDBJ databases">
        <title>Caerostris darwini draft genome.</title>
        <authorList>
            <person name="Kono N."/>
            <person name="Arakawa K."/>
        </authorList>
    </citation>
    <scope>NUCLEOTIDE SEQUENCE [LARGE SCALE GENOMIC DNA]</scope>
</reference>
<protein>
    <submittedName>
        <fullName evidence="2">Uncharacterized protein</fullName>
    </submittedName>
</protein>
<evidence type="ECO:0000313" key="3">
    <source>
        <dbReference type="Proteomes" id="UP001054837"/>
    </source>
</evidence>
<proteinExistence type="predicted"/>